<proteinExistence type="predicted"/>
<dbReference type="AlphaFoldDB" id="A0A1G6K2E0"/>
<protein>
    <submittedName>
        <fullName evidence="1">Uncharacterized protein</fullName>
    </submittedName>
</protein>
<keyword evidence="2" id="KW-1185">Reference proteome</keyword>
<evidence type="ECO:0000313" key="1">
    <source>
        <dbReference type="EMBL" id="SDC24775.1"/>
    </source>
</evidence>
<organism evidence="1 2">
    <name type="scientific">Prauserella marina</name>
    <dbReference type="NCBI Taxonomy" id="530584"/>
    <lineage>
        <taxon>Bacteria</taxon>
        <taxon>Bacillati</taxon>
        <taxon>Actinomycetota</taxon>
        <taxon>Actinomycetes</taxon>
        <taxon>Pseudonocardiales</taxon>
        <taxon>Pseudonocardiaceae</taxon>
        <taxon>Prauserella</taxon>
    </lineage>
</organism>
<dbReference type="EMBL" id="FMZE01000001">
    <property type="protein sequence ID" value="SDC24775.1"/>
    <property type="molecule type" value="Genomic_DNA"/>
</dbReference>
<reference evidence="1 2" key="1">
    <citation type="submission" date="2016-10" db="EMBL/GenBank/DDBJ databases">
        <authorList>
            <person name="de Groot N.N."/>
        </authorList>
    </citation>
    <scope>NUCLEOTIDE SEQUENCE [LARGE SCALE GENOMIC DNA]</scope>
    <source>
        <strain evidence="1 2">CGMCC 4.5506</strain>
    </source>
</reference>
<dbReference type="STRING" id="530584.SAMN05421630_101972"/>
<dbReference type="Proteomes" id="UP000199494">
    <property type="component" value="Unassembled WGS sequence"/>
</dbReference>
<gene>
    <name evidence="1" type="ORF">SAMN05421630_101972</name>
</gene>
<sequence length="78" mass="8720">MMYSPPEEVETMSQFATVLRSRVDDAHQAMIAAQQAGHDYEVHLHSARLRDLLDLAARHDVDTTGWVDLTALDPTETA</sequence>
<evidence type="ECO:0000313" key="2">
    <source>
        <dbReference type="Proteomes" id="UP000199494"/>
    </source>
</evidence>
<dbReference type="RefSeq" id="WP_094168489.1">
    <property type="nucleotide sequence ID" value="NZ_CP016353.1"/>
</dbReference>
<name>A0A1G6K2E0_9PSEU</name>
<accession>A0A1G6K2E0</accession>